<protein>
    <submittedName>
        <fullName evidence="1">Uncharacterized protein</fullName>
    </submittedName>
</protein>
<dbReference type="Proteomes" id="UP000325333">
    <property type="component" value="Unassembled WGS sequence"/>
</dbReference>
<proteinExistence type="predicted"/>
<comment type="caution">
    <text evidence="1">The sequence shown here is derived from an EMBL/GenBank/DDBJ whole genome shotgun (WGS) entry which is preliminary data.</text>
</comment>
<evidence type="ECO:0000313" key="2">
    <source>
        <dbReference type="Proteomes" id="UP000325333"/>
    </source>
</evidence>
<organism evidence="1 2">
    <name type="scientific">Azospirillum argentinense</name>
    <dbReference type="NCBI Taxonomy" id="2970906"/>
    <lineage>
        <taxon>Bacteria</taxon>
        <taxon>Pseudomonadati</taxon>
        <taxon>Pseudomonadota</taxon>
        <taxon>Alphaproteobacteria</taxon>
        <taxon>Rhodospirillales</taxon>
        <taxon>Azospirillaceae</taxon>
        <taxon>Azospirillum</taxon>
    </lineage>
</organism>
<gene>
    <name evidence="1" type="ORF">FH063_001006</name>
</gene>
<evidence type="ECO:0000313" key="1">
    <source>
        <dbReference type="EMBL" id="KAA1058806.1"/>
    </source>
</evidence>
<dbReference type="EMBL" id="VEWN01000001">
    <property type="protein sequence ID" value="KAA1058806.1"/>
    <property type="molecule type" value="Genomic_DNA"/>
</dbReference>
<reference evidence="1 2" key="1">
    <citation type="submission" date="2019-07" db="EMBL/GenBank/DDBJ databases">
        <title>Genome sequencing of the stress-tolerant strain Azospirillum brasilense Az19.</title>
        <authorList>
            <person name="Maroniche G.A."/>
            <person name="Garcia J.E."/>
            <person name="Pagnussat L."/>
            <person name="Amenta M."/>
            <person name="Creus C.M."/>
        </authorList>
    </citation>
    <scope>NUCLEOTIDE SEQUENCE [LARGE SCALE GENOMIC DNA]</scope>
    <source>
        <strain evidence="1 2">Az19</strain>
    </source>
</reference>
<name>A0A5B0L455_9PROT</name>
<dbReference type="AlphaFoldDB" id="A0A5B0L455"/>
<sequence length="37" mass="4306">MADGRKSMRIKIRTIRLSSAIQCHIRCWDPKSTFVSI</sequence>
<accession>A0A5B0L455</accession>